<dbReference type="EMBL" id="JAQIZT010000009">
    <property type="protein sequence ID" value="KAJ6984748.1"/>
    <property type="molecule type" value="Genomic_DNA"/>
</dbReference>
<evidence type="ECO:0000313" key="1">
    <source>
        <dbReference type="EMBL" id="KAJ6984748.1"/>
    </source>
</evidence>
<name>A0AAD6MFT6_9ROSI</name>
<comment type="caution">
    <text evidence="1">The sequence shown here is derived from an EMBL/GenBank/DDBJ whole genome shotgun (WGS) entry which is preliminary data.</text>
</comment>
<reference evidence="1" key="1">
    <citation type="journal article" date="2023" name="Mol. Ecol. Resour.">
        <title>Chromosome-level genome assembly of a triploid poplar Populus alba 'Berolinensis'.</title>
        <authorList>
            <person name="Chen S."/>
            <person name="Yu Y."/>
            <person name="Wang X."/>
            <person name="Wang S."/>
            <person name="Zhang T."/>
            <person name="Zhou Y."/>
            <person name="He R."/>
            <person name="Meng N."/>
            <person name="Wang Y."/>
            <person name="Liu W."/>
            <person name="Liu Z."/>
            <person name="Liu J."/>
            <person name="Guo Q."/>
            <person name="Huang H."/>
            <person name="Sederoff R.R."/>
            <person name="Wang G."/>
            <person name="Qu G."/>
            <person name="Chen S."/>
        </authorList>
    </citation>
    <scope>NUCLEOTIDE SEQUENCE</scope>
    <source>
        <strain evidence="1">SC-2020</strain>
    </source>
</reference>
<gene>
    <name evidence="1" type="ORF">NC653_022911</name>
</gene>
<keyword evidence="2" id="KW-1185">Reference proteome</keyword>
<protein>
    <submittedName>
        <fullName evidence="1">Uncharacterized protein</fullName>
    </submittedName>
</protein>
<dbReference type="AlphaFoldDB" id="A0AAD6MFT6"/>
<accession>A0AAD6MFT6</accession>
<dbReference type="Proteomes" id="UP001164929">
    <property type="component" value="Chromosome 9"/>
</dbReference>
<sequence>MYTKATSLDRTLGFWIFAPHCCYKISTLNSNAFSTFSSGIKHLLLSPSVVSLPRDIIICLSNGASNNVIVIEVSGLPPRPRSFLPDEF</sequence>
<organism evidence="1 2">
    <name type="scientific">Populus alba x Populus x berolinensis</name>
    <dbReference type="NCBI Taxonomy" id="444605"/>
    <lineage>
        <taxon>Eukaryota</taxon>
        <taxon>Viridiplantae</taxon>
        <taxon>Streptophyta</taxon>
        <taxon>Embryophyta</taxon>
        <taxon>Tracheophyta</taxon>
        <taxon>Spermatophyta</taxon>
        <taxon>Magnoliopsida</taxon>
        <taxon>eudicotyledons</taxon>
        <taxon>Gunneridae</taxon>
        <taxon>Pentapetalae</taxon>
        <taxon>rosids</taxon>
        <taxon>fabids</taxon>
        <taxon>Malpighiales</taxon>
        <taxon>Salicaceae</taxon>
        <taxon>Saliceae</taxon>
        <taxon>Populus</taxon>
    </lineage>
</organism>
<proteinExistence type="predicted"/>
<evidence type="ECO:0000313" key="2">
    <source>
        <dbReference type="Proteomes" id="UP001164929"/>
    </source>
</evidence>